<dbReference type="InterPro" id="IPR000515">
    <property type="entry name" value="MetI-like"/>
</dbReference>
<dbReference type="Gene3D" id="1.10.3720.10">
    <property type="entry name" value="MetI-like"/>
    <property type="match status" value="1"/>
</dbReference>
<keyword evidence="5 6" id="KW-0472">Membrane</keyword>
<evidence type="ECO:0000259" key="7">
    <source>
        <dbReference type="PROSITE" id="PS50928"/>
    </source>
</evidence>
<dbReference type="InterPro" id="IPR035906">
    <property type="entry name" value="MetI-like_sf"/>
</dbReference>
<keyword evidence="4 6" id="KW-1133">Transmembrane helix</keyword>
<proteinExistence type="inferred from homology"/>
<keyword evidence="2 6" id="KW-0813">Transport</keyword>
<evidence type="ECO:0000256" key="4">
    <source>
        <dbReference type="ARBA" id="ARBA00022989"/>
    </source>
</evidence>
<evidence type="ECO:0000256" key="3">
    <source>
        <dbReference type="ARBA" id="ARBA00022692"/>
    </source>
</evidence>
<keyword evidence="9" id="KW-1185">Reference proteome</keyword>
<evidence type="ECO:0000256" key="2">
    <source>
        <dbReference type="ARBA" id="ARBA00022448"/>
    </source>
</evidence>
<evidence type="ECO:0000256" key="1">
    <source>
        <dbReference type="ARBA" id="ARBA00004141"/>
    </source>
</evidence>
<protein>
    <submittedName>
        <fullName evidence="8">Osmoprotectant uptake system permease</fullName>
    </submittedName>
</protein>
<feature type="transmembrane region" description="Helical" evidence="6">
    <location>
        <begin position="129"/>
        <end position="153"/>
    </location>
</feature>
<dbReference type="SUPFAM" id="SSF161098">
    <property type="entry name" value="MetI-like"/>
    <property type="match status" value="1"/>
</dbReference>
<sequence>MTALRVGRAAGRARWPWGAVLWPILLLLGLLPGVLPALINPLHLGEVGAFDPPLWRLTLTHLGLVALSGLVVLLLGLPLAVAVTRPGWHAPRQLAETLVGLGQTVPTFAILALAVPALGFGWAPTLLGLIVYGLVPVVSNGILGLSGVNPGVLDAARGMGMTSWQRVWRVELPLAWPVIMAGLRTSVVYNVGTATVGAALGAGGLGEPIINGLSQQNTALVLCGALLSALLALTLDAWLGLLEGRPGQMS</sequence>
<comment type="caution">
    <text evidence="8">The sequence shown here is derived from an EMBL/GenBank/DDBJ whole genome shotgun (WGS) entry which is preliminary data.</text>
</comment>
<comment type="subcellular location">
    <subcellularLocation>
        <location evidence="6">Cell membrane</location>
        <topology evidence="6">Multi-pass membrane protein</topology>
    </subcellularLocation>
    <subcellularLocation>
        <location evidence="1">Membrane</location>
        <topology evidence="1">Multi-pass membrane protein</topology>
    </subcellularLocation>
</comment>
<gene>
    <name evidence="8" type="ORF">GCM10010844_37340</name>
</gene>
<dbReference type="Proteomes" id="UP000604341">
    <property type="component" value="Unassembled WGS sequence"/>
</dbReference>
<evidence type="ECO:0000313" key="8">
    <source>
        <dbReference type="EMBL" id="GGL15037.1"/>
    </source>
</evidence>
<feature type="transmembrane region" description="Helical" evidence="6">
    <location>
        <begin position="104"/>
        <end position="123"/>
    </location>
</feature>
<comment type="similarity">
    <text evidence="6">Belongs to the binding-protein-dependent transport system permease family.</text>
</comment>
<feature type="transmembrane region" description="Helical" evidence="6">
    <location>
        <begin position="59"/>
        <end position="83"/>
    </location>
</feature>
<accession>A0ABQ2FPT9</accession>
<dbReference type="PANTHER" id="PTHR30177">
    <property type="entry name" value="GLYCINE BETAINE/L-PROLINE TRANSPORT SYSTEM PERMEASE PROTEIN PROW"/>
    <property type="match status" value="1"/>
</dbReference>
<name>A0ABQ2FPT9_9DEIO</name>
<dbReference type="InterPro" id="IPR051204">
    <property type="entry name" value="ABC_transp_perm/SBD"/>
</dbReference>
<reference evidence="9" key="1">
    <citation type="journal article" date="2019" name="Int. J. Syst. Evol. Microbiol.">
        <title>The Global Catalogue of Microorganisms (GCM) 10K type strain sequencing project: providing services to taxonomists for standard genome sequencing and annotation.</title>
        <authorList>
            <consortium name="The Broad Institute Genomics Platform"/>
            <consortium name="The Broad Institute Genome Sequencing Center for Infectious Disease"/>
            <person name="Wu L."/>
            <person name="Ma J."/>
        </authorList>
    </citation>
    <scope>NUCLEOTIDE SEQUENCE [LARGE SCALE GENOMIC DNA]</scope>
    <source>
        <strain evidence="9">JCM 19173</strain>
    </source>
</reference>
<dbReference type="Pfam" id="PF00528">
    <property type="entry name" value="BPD_transp_1"/>
    <property type="match status" value="1"/>
</dbReference>
<evidence type="ECO:0000256" key="6">
    <source>
        <dbReference type="RuleBase" id="RU363032"/>
    </source>
</evidence>
<dbReference type="PROSITE" id="PS50928">
    <property type="entry name" value="ABC_TM1"/>
    <property type="match status" value="1"/>
</dbReference>
<feature type="domain" description="ABC transmembrane type-1" evidence="7">
    <location>
        <begin position="58"/>
        <end position="239"/>
    </location>
</feature>
<keyword evidence="3 6" id="KW-0812">Transmembrane</keyword>
<dbReference type="RefSeq" id="WP_229784809.1">
    <property type="nucleotide sequence ID" value="NZ_BMPE01000019.1"/>
</dbReference>
<organism evidence="8 9">
    <name type="scientific">Deinococcus radiotolerans</name>
    <dbReference type="NCBI Taxonomy" id="1309407"/>
    <lineage>
        <taxon>Bacteria</taxon>
        <taxon>Thermotogati</taxon>
        <taxon>Deinococcota</taxon>
        <taxon>Deinococci</taxon>
        <taxon>Deinococcales</taxon>
        <taxon>Deinococcaceae</taxon>
        <taxon>Deinococcus</taxon>
    </lineage>
</organism>
<feature type="transmembrane region" description="Helical" evidence="6">
    <location>
        <begin position="174"/>
        <end position="199"/>
    </location>
</feature>
<feature type="transmembrane region" description="Helical" evidence="6">
    <location>
        <begin position="20"/>
        <end position="39"/>
    </location>
</feature>
<dbReference type="CDD" id="cd06261">
    <property type="entry name" value="TM_PBP2"/>
    <property type="match status" value="1"/>
</dbReference>
<evidence type="ECO:0000256" key="5">
    <source>
        <dbReference type="ARBA" id="ARBA00023136"/>
    </source>
</evidence>
<evidence type="ECO:0000313" key="9">
    <source>
        <dbReference type="Proteomes" id="UP000604341"/>
    </source>
</evidence>
<dbReference type="EMBL" id="BMPE01000019">
    <property type="protein sequence ID" value="GGL15037.1"/>
    <property type="molecule type" value="Genomic_DNA"/>
</dbReference>
<feature type="transmembrane region" description="Helical" evidence="6">
    <location>
        <begin position="219"/>
        <end position="242"/>
    </location>
</feature>